<evidence type="ECO:0000313" key="2">
    <source>
        <dbReference type="Proteomes" id="UP000249056"/>
    </source>
</evidence>
<gene>
    <name evidence="1" type="ORF">DID88_002573</name>
</gene>
<name>A0A395IP77_9HELO</name>
<keyword evidence="2" id="KW-1185">Reference proteome</keyword>
<dbReference type="Gene3D" id="3.40.50.300">
    <property type="entry name" value="P-loop containing nucleotide triphosphate hydrolases"/>
    <property type="match status" value="1"/>
</dbReference>
<dbReference type="SUPFAM" id="SSF52540">
    <property type="entry name" value="P-loop containing nucleoside triphosphate hydrolases"/>
    <property type="match status" value="1"/>
</dbReference>
<accession>A0A395IP77</accession>
<proteinExistence type="predicted"/>
<dbReference type="PANTHER" id="PTHR43394:SF1">
    <property type="entry name" value="ATP-BINDING CASSETTE SUB-FAMILY B MEMBER 10, MITOCHONDRIAL"/>
    <property type="match status" value="1"/>
</dbReference>
<dbReference type="PANTHER" id="PTHR43394">
    <property type="entry name" value="ATP-DEPENDENT PERMEASE MDL1, MITOCHONDRIAL"/>
    <property type="match status" value="1"/>
</dbReference>
<organism evidence="1 2">
    <name type="scientific">Monilinia fructigena</name>
    <dbReference type="NCBI Taxonomy" id="38457"/>
    <lineage>
        <taxon>Eukaryota</taxon>
        <taxon>Fungi</taxon>
        <taxon>Dikarya</taxon>
        <taxon>Ascomycota</taxon>
        <taxon>Pezizomycotina</taxon>
        <taxon>Leotiomycetes</taxon>
        <taxon>Helotiales</taxon>
        <taxon>Sclerotiniaceae</taxon>
        <taxon>Monilinia</taxon>
    </lineage>
</organism>
<dbReference type="AlphaFoldDB" id="A0A395IP77"/>
<reference evidence="1 2" key="1">
    <citation type="submission" date="2018-06" db="EMBL/GenBank/DDBJ databases">
        <title>Genome Sequence of the Brown Rot Fungal Pathogen Monilinia fructigena.</title>
        <authorList>
            <person name="Landi L."/>
            <person name="De Miccolis Angelini R.M."/>
            <person name="Pollastro S."/>
            <person name="Abate D."/>
            <person name="Faretra F."/>
            <person name="Romanazzi G."/>
        </authorList>
    </citation>
    <scope>NUCLEOTIDE SEQUENCE [LARGE SCALE GENOMIC DNA]</scope>
    <source>
        <strain evidence="1 2">Mfrg269</strain>
    </source>
</reference>
<dbReference type="OrthoDB" id="6500128at2759"/>
<evidence type="ECO:0008006" key="3">
    <source>
        <dbReference type="Google" id="ProtNLM"/>
    </source>
</evidence>
<dbReference type="InterPro" id="IPR039421">
    <property type="entry name" value="Type_1_exporter"/>
</dbReference>
<dbReference type="GO" id="GO:0015421">
    <property type="term" value="F:ABC-type oligopeptide transporter activity"/>
    <property type="evidence" value="ECO:0007669"/>
    <property type="project" value="TreeGrafter"/>
</dbReference>
<comment type="caution">
    <text evidence="1">The sequence shown here is derived from an EMBL/GenBank/DDBJ whole genome shotgun (WGS) entry which is preliminary data.</text>
</comment>
<sequence length="81" mass="8630">MDEATASIDKETAGKIQEVIREELAQSTVVTIAHRVEAVRGADWCVVLEKGALKEFGDASKVGKMGVEEQIDTPPSGSGEE</sequence>
<dbReference type="Proteomes" id="UP000249056">
    <property type="component" value="Unassembled WGS sequence"/>
</dbReference>
<evidence type="ECO:0000313" key="1">
    <source>
        <dbReference type="EMBL" id="RAL62087.1"/>
    </source>
</evidence>
<dbReference type="InterPro" id="IPR027417">
    <property type="entry name" value="P-loop_NTPase"/>
</dbReference>
<dbReference type="EMBL" id="QKRW01000026">
    <property type="protein sequence ID" value="RAL62087.1"/>
    <property type="molecule type" value="Genomic_DNA"/>
</dbReference>
<protein>
    <recommendedName>
        <fullName evidence="3">ABC transporter domain-containing protein</fullName>
    </recommendedName>
</protein>